<name>A0A8S5QF15_9CAUD</name>
<protein>
    <submittedName>
        <fullName evidence="1">Major capsid protein</fullName>
    </submittedName>
</protein>
<organism evidence="1">
    <name type="scientific">Siphoviridae sp. ctoRD1</name>
    <dbReference type="NCBI Taxonomy" id="2825669"/>
    <lineage>
        <taxon>Viruses</taxon>
        <taxon>Duplodnaviria</taxon>
        <taxon>Heunggongvirae</taxon>
        <taxon>Uroviricota</taxon>
        <taxon>Caudoviricetes</taxon>
    </lineage>
</organism>
<evidence type="ECO:0000313" key="1">
    <source>
        <dbReference type="EMBL" id="DAE17467.1"/>
    </source>
</evidence>
<sequence length="318" mass="35315">MAINTLEYATIFQQALDKQMEQALTSGWMDQNAGQVKYTGGNEVKVPKVSLVGLGNYDRDEGFKQGAVTLSYETLQMTQDRGRTFSLDAMDVDETNFVASAGMVMGEFQRLKVVPEVDAYRYAKIYSYAKDGHTTTYKATKTSIIDTLDADIATVQDKVGDNEPLIIIMNRKIHAILNNAASIEKYINVGEFKAGDISTKVKYFNDLPILDVPSARFKTGITMDAGATKDAGGYTAASDAQEMNWIIIARRAPIAVVKQDKVRIFAPDTNQKMDAWKLDYRKYHDLWIMDNSKDGLLVNIPGAASQGKPLIQKERGHD</sequence>
<accession>A0A8S5QF15</accession>
<reference evidence="1" key="1">
    <citation type="journal article" date="2021" name="Proc. Natl. Acad. Sci. U.S.A.">
        <title>A Catalog of Tens of Thousands of Viruses from Human Metagenomes Reveals Hidden Associations with Chronic Diseases.</title>
        <authorList>
            <person name="Tisza M.J."/>
            <person name="Buck C.B."/>
        </authorList>
    </citation>
    <scope>NUCLEOTIDE SEQUENCE</scope>
    <source>
        <strain evidence="1">CtoRD1</strain>
    </source>
</reference>
<dbReference type="EMBL" id="BK015641">
    <property type="protein sequence ID" value="DAE17467.1"/>
    <property type="molecule type" value="Genomic_DNA"/>
</dbReference>
<proteinExistence type="predicted"/>